<dbReference type="Gene3D" id="3.20.20.30">
    <property type="entry name" value="Luciferase-like domain"/>
    <property type="match status" value="1"/>
</dbReference>
<name>A0A4R6PJL3_NOCIG</name>
<dbReference type="GO" id="GO:0046306">
    <property type="term" value="P:alkanesulfonate catabolic process"/>
    <property type="evidence" value="ECO:0007669"/>
    <property type="project" value="TreeGrafter"/>
</dbReference>
<dbReference type="AlphaFoldDB" id="A0A4R6PJL3"/>
<keyword evidence="3" id="KW-0560">Oxidoreductase</keyword>
<organism evidence="6 7">
    <name type="scientific">Nocardia ignorata</name>
    <dbReference type="NCBI Taxonomy" id="145285"/>
    <lineage>
        <taxon>Bacteria</taxon>
        <taxon>Bacillati</taxon>
        <taxon>Actinomycetota</taxon>
        <taxon>Actinomycetes</taxon>
        <taxon>Mycobacteriales</taxon>
        <taxon>Nocardiaceae</taxon>
        <taxon>Nocardia</taxon>
    </lineage>
</organism>
<dbReference type="PANTHER" id="PTHR42847">
    <property type="entry name" value="ALKANESULFONATE MONOOXYGENASE"/>
    <property type="match status" value="1"/>
</dbReference>
<keyword evidence="2" id="KW-0288">FMN</keyword>
<dbReference type="GO" id="GO:0008726">
    <property type="term" value="F:alkanesulfonate monooxygenase activity"/>
    <property type="evidence" value="ECO:0007669"/>
    <property type="project" value="TreeGrafter"/>
</dbReference>
<keyword evidence="1" id="KW-0285">Flavoprotein</keyword>
<dbReference type="SUPFAM" id="SSF51679">
    <property type="entry name" value="Bacterial luciferase-like"/>
    <property type="match status" value="1"/>
</dbReference>
<evidence type="ECO:0000256" key="3">
    <source>
        <dbReference type="ARBA" id="ARBA00023002"/>
    </source>
</evidence>
<proteinExistence type="predicted"/>
<evidence type="ECO:0000256" key="2">
    <source>
        <dbReference type="ARBA" id="ARBA00022643"/>
    </source>
</evidence>
<keyword evidence="4" id="KW-0503">Monooxygenase</keyword>
<protein>
    <submittedName>
        <fullName evidence="6">Pyrimidine oxygenase</fullName>
    </submittedName>
</protein>
<accession>A0A4R6PJL3</accession>
<evidence type="ECO:0000313" key="6">
    <source>
        <dbReference type="EMBL" id="TDP37793.1"/>
    </source>
</evidence>
<dbReference type="PANTHER" id="PTHR42847:SF4">
    <property type="entry name" value="ALKANESULFONATE MONOOXYGENASE-RELATED"/>
    <property type="match status" value="1"/>
</dbReference>
<dbReference type="InterPro" id="IPR011251">
    <property type="entry name" value="Luciferase-like_dom"/>
</dbReference>
<feature type="domain" description="Luciferase-like" evidence="5">
    <location>
        <begin position="1"/>
        <end position="319"/>
    </location>
</feature>
<comment type="caution">
    <text evidence="6">The sequence shown here is derived from an EMBL/GenBank/DDBJ whole genome shotgun (WGS) entry which is preliminary data.</text>
</comment>
<dbReference type="InterPro" id="IPR036661">
    <property type="entry name" value="Luciferase-like_sf"/>
</dbReference>
<dbReference type="EMBL" id="SNXK01000004">
    <property type="protein sequence ID" value="TDP37793.1"/>
    <property type="molecule type" value="Genomic_DNA"/>
</dbReference>
<reference evidence="6 7" key="1">
    <citation type="submission" date="2019-03" db="EMBL/GenBank/DDBJ databases">
        <title>Genomic Encyclopedia of Type Strains, Phase IV (KMG-IV): sequencing the most valuable type-strain genomes for metagenomic binning, comparative biology and taxonomic classification.</title>
        <authorList>
            <person name="Goeker M."/>
        </authorList>
    </citation>
    <scope>NUCLEOTIDE SEQUENCE [LARGE SCALE GENOMIC DNA]</scope>
    <source>
        <strain evidence="6 7">DSM 44496</strain>
    </source>
</reference>
<sequence>MEFGIFIPSARNGYIMSETAPQYSPTYEHMSEIVRTGEQNGFSFALSLSCLRGHGGTTGFWDDALESMTQMAALARDTTSMKLIGSVNILAIHPAIAARMAMTIDSISDGRFSLNIVPGGWHPRELEVLKVWPGYEYNNYRWRYAGEYCQVVRDLWENGVTNFQGEYFQYEDLRMGPKPQHHMNIVCAGASDDAIKFTTKYADYSFRLAWGGQEALRGVVDRFGAQMEEAGRTIKPYVALGVVLGDTDEEAEAKLQNYVDHADLAAIEYMVSGAVTDTAQGGTSEILASMDRKGAVQMSTDFITGSPAGIARQLDEWAEIDGVAGYMLIFPDYVEDIKRMGSEVFPLMKNFTATTTPVSV</sequence>
<dbReference type="InterPro" id="IPR050172">
    <property type="entry name" value="SsuD_RutA_monooxygenase"/>
</dbReference>
<gene>
    <name evidence="6" type="ORF">DFR75_104143</name>
</gene>
<evidence type="ECO:0000256" key="1">
    <source>
        <dbReference type="ARBA" id="ARBA00022630"/>
    </source>
</evidence>
<evidence type="ECO:0000256" key="4">
    <source>
        <dbReference type="ARBA" id="ARBA00023033"/>
    </source>
</evidence>
<dbReference type="Pfam" id="PF00296">
    <property type="entry name" value="Bac_luciferase"/>
    <property type="match status" value="1"/>
</dbReference>
<dbReference type="Proteomes" id="UP000295087">
    <property type="component" value="Unassembled WGS sequence"/>
</dbReference>
<evidence type="ECO:0000259" key="5">
    <source>
        <dbReference type="Pfam" id="PF00296"/>
    </source>
</evidence>
<dbReference type="RefSeq" id="WP_084476270.1">
    <property type="nucleotide sequence ID" value="NZ_SNXK01000004.1"/>
</dbReference>
<evidence type="ECO:0000313" key="7">
    <source>
        <dbReference type="Proteomes" id="UP000295087"/>
    </source>
</evidence>
<keyword evidence="7" id="KW-1185">Reference proteome</keyword>